<feature type="compositionally biased region" description="Basic and acidic residues" evidence="1">
    <location>
        <begin position="816"/>
        <end position="837"/>
    </location>
</feature>
<organism evidence="2">
    <name type="scientific">Dendroctonus ponderosae</name>
    <name type="common">Mountain pine beetle</name>
    <dbReference type="NCBI Taxonomy" id="77166"/>
    <lineage>
        <taxon>Eukaryota</taxon>
        <taxon>Metazoa</taxon>
        <taxon>Ecdysozoa</taxon>
        <taxon>Arthropoda</taxon>
        <taxon>Hexapoda</taxon>
        <taxon>Insecta</taxon>
        <taxon>Pterygota</taxon>
        <taxon>Neoptera</taxon>
        <taxon>Endopterygota</taxon>
        <taxon>Coleoptera</taxon>
        <taxon>Polyphaga</taxon>
        <taxon>Cucujiformia</taxon>
        <taxon>Curculionidae</taxon>
        <taxon>Scolytinae</taxon>
        <taxon>Dendroctonus</taxon>
    </lineage>
</organism>
<dbReference type="EMBL" id="KB741216">
    <property type="protein sequence ID" value="ENN72473.1"/>
    <property type="molecule type" value="Genomic_DNA"/>
</dbReference>
<feature type="compositionally biased region" description="Basic and acidic residues" evidence="1">
    <location>
        <begin position="944"/>
        <end position="960"/>
    </location>
</feature>
<feature type="compositionally biased region" description="Basic and acidic residues" evidence="1">
    <location>
        <begin position="67"/>
        <end position="77"/>
    </location>
</feature>
<proteinExistence type="predicted"/>
<feature type="region of interest" description="Disordered" evidence="1">
    <location>
        <begin position="667"/>
        <end position="872"/>
    </location>
</feature>
<feature type="compositionally biased region" description="Basic and acidic residues" evidence="1">
    <location>
        <begin position="757"/>
        <end position="790"/>
    </location>
</feature>
<dbReference type="AlphaFoldDB" id="N6T4C5"/>
<feature type="region of interest" description="Disordered" evidence="1">
    <location>
        <begin position="944"/>
        <end position="995"/>
    </location>
</feature>
<evidence type="ECO:0000256" key="1">
    <source>
        <dbReference type="SAM" id="MobiDB-lite"/>
    </source>
</evidence>
<dbReference type="PANTHER" id="PTHR41148:SF1">
    <property type="entry name" value="LP09875P"/>
    <property type="match status" value="1"/>
</dbReference>
<dbReference type="PANTHER" id="PTHR41148">
    <property type="entry name" value="LP09875P"/>
    <property type="match status" value="1"/>
</dbReference>
<feature type="compositionally biased region" description="Basic and acidic residues" evidence="1">
    <location>
        <begin position="512"/>
        <end position="521"/>
    </location>
</feature>
<protein>
    <submittedName>
        <fullName evidence="2">Uncharacterized protein</fullName>
    </submittedName>
</protein>
<feature type="region of interest" description="Disordered" evidence="1">
    <location>
        <begin position="565"/>
        <end position="586"/>
    </location>
</feature>
<feature type="compositionally biased region" description="Basic and acidic residues" evidence="1">
    <location>
        <begin position="847"/>
        <end position="871"/>
    </location>
</feature>
<evidence type="ECO:0000313" key="2">
    <source>
        <dbReference type="EMBL" id="ENN72473.1"/>
    </source>
</evidence>
<feature type="region of interest" description="Disordered" evidence="1">
    <location>
        <begin position="54"/>
        <end position="78"/>
    </location>
</feature>
<feature type="compositionally biased region" description="Basic and acidic residues" evidence="1">
    <location>
        <begin position="715"/>
        <end position="727"/>
    </location>
</feature>
<dbReference type="HOGENOM" id="CLU_297958_0_0_1"/>
<feature type="region of interest" description="Disordered" evidence="1">
    <location>
        <begin position="632"/>
        <end position="653"/>
    </location>
</feature>
<dbReference type="OrthoDB" id="9994380at2759"/>
<feature type="compositionally biased region" description="Basic and acidic residues" evidence="1">
    <location>
        <begin position="968"/>
        <end position="980"/>
    </location>
</feature>
<sequence>MFLFNCVLFSRCDSLETASHLKQQLQILIDRPENQKKMSEIENRLKPVEKMKKLESSIGSDTGASTRESESSEERFAMENSRISSLYDSVAAELRAKLGKKNSPILLPPRDYDTVHRQKGNLTGIELRRCLNANIVGQSVKNKRLESSGGSSGIGSDHPPSPESPDTQESRFHTLETHSTSGGKFTHCCDTGRFSLAKVANGCCWALELGLSQCGKPKTEFLFSCSFVSISDWRNPKKWPGQATFDPRCSNSRPTGTHQNQWLTKAALKTLCSSVISPCMLSNFVCGLSWQRHSALTININYEARSKRVRILPKSKTRQHVYGVLRIIIRFLVLVQSEINSGTAKTRTGEFAMSKQHTYLFPGWSPKQAFRDERVVYMSKGQMGKTTQTPACEVNAINLRHLTCKSWQSGPPEHVTGLFLLNRIDQTDGEIAPSGGKALVRFRRLFDRFYSGAKPWCVPTFSSINLAVSSISSHNRNDGNDEDWNGDAADSTLYLMSGQISLPRPVKNPDSPSDKSLDRSQKFSRYSHADLKLSKSFDDDYHKPSSSSSNIAKYLEKPVTKFSDNKYLQRQKSMVNERGKEGAREDFRKSLERDLLNKSGNRYLEKSLSNSEQFYDEDRYYYSDKSSPKYFEDDGFDENIRNGSADLDKDRPSRSFSYEEEVFFEEQKPMKQYPVPKARQKYMDDDAKFRNPKTKSNPNDPRYYEPRGAQKPIRSGRDFDRDEKKEFSFSSNADQFYYEATSSINRRQPQYRQRSPTPDEIKAPRDRFKDAKEKFLLMEKERLEHERRNPEPPISPTIQRDKIHFVKRHQSMAYPSKDHLRSKFDDRYSNDRHEFTAETRPTPAPRYSEEVRYRQKDRDGLRSADKYDPKRRSMFSLIEEEHKKNSSEIAKELKRRSYIEFGQQGFEDEDCEERDLRSSRHYQDLPEADRYNSLLMESVSKSNEQKYDAKFAKNPQRDFKGVPGYRHSYAEPKLKMEQKKKTTTADMLHRTNSTVGYLPPRVGIASMHPY</sequence>
<reference evidence="2" key="1">
    <citation type="journal article" date="2013" name="Genome Biol.">
        <title>Draft genome of the mountain pine beetle, Dendroctonus ponderosae Hopkins, a major forest pest.</title>
        <authorList>
            <person name="Keeling C.I."/>
            <person name="Yuen M.M."/>
            <person name="Liao N.Y."/>
            <person name="Docking T.R."/>
            <person name="Chan S.K."/>
            <person name="Taylor G.A."/>
            <person name="Palmquist D.L."/>
            <person name="Jackman S.D."/>
            <person name="Nguyen A."/>
            <person name="Li M."/>
            <person name="Henderson H."/>
            <person name="Janes J.K."/>
            <person name="Zhao Y."/>
            <person name="Pandoh P."/>
            <person name="Moore R."/>
            <person name="Sperling F.A."/>
            <person name="Huber D.P."/>
            <person name="Birol I."/>
            <person name="Jones S.J."/>
            <person name="Bohlmann J."/>
        </authorList>
    </citation>
    <scope>NUCLEOTIDE SEQUENCE</scope>
</reference>
<feature type="compositionally biased region" description="Basic and acidic residues" evidence="1">
    <location>
        <begin position="575"/>
        <end position="586"/>
    </location>
</feature>
<feature type="region of interest" description="Disordered" evidence="1">
    <location>
        <begin position="141"/>
        <end position="183"/>
    </location>
</feature>
<feature type="non-terminal residue" evidence="2">
    <location>
        <position position="1"/>
    </location>
</feature>
<feature type="region of interest" description="Disordered" evidence="1">
    <location>
        <begin position="501"/>
        <end position="521"/>
    </location>
</feature>
<feature type="compositionally biased region" description="Polar residues" evidence="1">
    <location>
        <begin position="728"/>
        <end position="756"/>
    </location>
</feature>
<name>N6T4C5_DENPD</name>
<gene>
    <name evidence="2" type="ORF">YQE_10815</name>
</gene>
<accession>N6T4C5</accession>